<reference evidence="7 8" key="1">
    <citation type="journal article" date="2019" name="Sci. Rep.">
        <title>Extended insight into the Mycobacterium chelonae-abscessus complex through whole genome sequencing of Mycobacterium salmoniphilum outbreak and Mycobacterium salmoniphilum-like strains.</title>
        <authorList>
            <person name="Behra P.R.K."/>
            <person name="Das S."/>
            <person name="Pettersson B.M.F."/>
            <person name="Shirreff L."/>
            <person name="DuCote T."/>
            <person name="Jacobsson K.G."/>
            <person name="Ennis D.G."/>
            <person name="Kirsebom L.A."/>
        </authorList>
    </citation>
    <scope>NUCLEOTIDE SEQUENCE [LARGE SCALE GENOMIC DNA]</scope>
    <source>
        <strain evidence="7 8">CCUG 60884</strain>
    </source>
</reference>
<proteinExistence type="predicted"/>
<gene>
    <name evidence="7" type="ORF">CCUG60884_00125</name>
</gene>
<keyword evidence="2" id="KW-0285">Flavoprotein</keyword>
<dbReference type="PANTHER" id="PTHR13789:SF318">
    <property type="entry name" value="GERANYLGERANYL DIPHOSPHATE REDUCTASE"/>
    <property type="match status" value="1"/>
</dbReference>
<protein>
    <submittedName>
        <fullName evidence="7">6-hydroxynicotinate 3-monooxygenase</fullName>
        <ecNumber evidence="7">1.14.13.114</ecNumber>
    </submittedName>
</protein>
<keyword evidence="5 7" id="KW-0503">Monooxygenase</keyword>
<evidence type="ECO:0000313" key="8">
    <source>
        <dbReference type="Proteomes" id="UP000294604"/>
    </source>
</evidence>
<dbReference type="InterPro" id="IPR002938">
    <property type="entry name" value="FAD-bd"/>
</dbReference>
<comment type="cofactor">
    <cofactor evidence="1">
        <name>FAD</name>
        <dbReference type="ChEBI" id="CHEBI:57692"/>
    </cofactor>
</comment>
<keyword evidence="3" id="KW-0274">FAD</keyword>
<keyword evidence="4 7" id="KW-0560">Oxidoreductase</keyword>
<dbReference type="Pfam" id="PF01494">
    <property type="entry name" value="FAD_binding_3"/>
    <property type="match status" value="1"/>
</dbReference>
<dbReference type="EC" id="1.14.13.114" evidence="7"/>
<evidence type="ECO:0000256" key="3">
    <source>
        <dbReference type="ARBA" id="ARBA00022827"/>
    </source>
</evidence>
<dbReference type="Gene3D" id="3.50.50.60">
    <property type="entry name" value="FAD/NAD(P)-binding domain"/>
    <property type="match status" value="1"/>
</dbReference>
<dbReference type="SUPFAM" id="SSF54373">
    <property type="entry name" value="FAD-linked reductases, C-terminal domain"/>
    <property type="match status" value="1"/>
</dbReference>
<dbReference type="PRINTS" id="PR00420">
    <property type="entry name" value="RNGMNOXGNASE"/>
</dbReference>
<evidence type="ECO:0000313" key="7">
    <source>
        <dbReference type="EMBL" id="TEA09731.1"/>
    </source>
</evidence>
<accession>A0A4R8T0E0</accession>
<dbReference type="Proteomes" id="UP000294604">
    <property type="component" value="Unassembled WGS sequence"/>
</dbReference>
<dbReference type="EMBL" id="PECL01000001">
    <property type="protein sequence ID" value="TEA09731.1"/>
    <property type="molecule type" value="Genomic_DNA"/>
</dbReference>
<dbReference type="InterPro" id="IPR036188">
    <property type="entry name" value="FAD/NAD-bd_sf"/>
</dbReference>
<dbReference type="PANTHER" id="PTHR13789">
    <property type="entry name" value="MONOOXYGENASE"/>
    <property type="match status" value="1"/>
</dbReference>
<sequence length="410" mass="44073">MAIVSMLTLYIEGKGKDELMRVAIIGAGIGGLTAAAALRANDIDDVVVYEKAHELREVGAGVVIASNGLRALDAVGLGDRVRAVGTRIERTLWHTWQGEGVPVPPAWPSVSPDRPVTSLPVHRGELQHALLSALPAGTVHLGRPCQDIVETANEVHIVFADGSEERADIAVGADGIHSAVQRVVADPVELSSDGIMAYRGLIPVERLGGAVDLDSMQMWLGPGRSFLIYPVSQRRLLNVVAFTANNLDAEESWTAPGDVAELAVEFAGWDRPVQRVIEAMTETFRWGLYDRKPLSRWTTDRIALLGDAVHPMTPHLGQGANMSIEDAVVLATVLAGASAADIPRRLALYESLRRDRTSRVQRNARQTGHVYRSVDLTPQQQAAQLIEILTGNWIPDYDAAAAAGAALASL</sequence>
<evidence type="ECO:0000259" key="6">
    <source>
        <dbReference type="Pfam" id="PF01494"/>
    </source>
</evidence>
<organism evidence="7 8">
    <name type="scientific">Mycobacteroides salmoniphilum</name>
    <dbReference type="NCBI Taxonomy" id="404941"/>
    <lineage>
        <taxon>Bacteria</taxon>
        <taxon>Bacillati</taxon>
        <taxon>Actinomycetota</taxon>
        <taxon>Actinomycetes</taxon>
        <taxon>Mycobacteriales</taxon>
        <taxon>Mycobacteriaceae</taxon>
        <taxon>Mycobacteroides</taxon>
    </lineage>
</organism>
<dbReference type="InterPro" id="IPR050493">
    <property type="entry name" value="FAD-dep_Monooxygenase_BioMet"/>
</dbReference>
<dbReference type="STRING" id="404941.GCA_002013645_01068"/>
<dbReference type="GO" id="GO:0071949">
    <property type="term" value="F:FAD binding"/>
    <property type="evidence" value="ECO:0007669"/>
    <property type="project" value="InterPro"/>
</dbReference>
<dbReference type="SUPFAM" id="SSF51905">
    <property type="entry name" value="FAD/NAD(P)-binding domain"/>
    <property type="match status" value="1"/>
</dbReference>
<evidence type="ECO:0000256" key="4">
    <source>
        <dbReference type="ARBA" id="ARBA00023002"/>
    </source>
</evidence>
<dbReference type="GO" id="GO:0043731">
    <property type="term" value="F:6-hydroxynicotinate 3-monooxygenase activity"/>
    <property type="evidence" value="ECO:0007669"/>
    <property type="project" value="UniProtKB-EC"/>
</dbReference>
<evidence type="ECO:0000256" key="1">
    <source>
        <dbReference type="ARBA" id="ARBA00001974"/>
    </source>
</evidence>
<comment type="caution">
    <text evidence="7">The sequence shown here is derived from an EMBL/GenBank/DDBJ whole genome shotgun (WGS) entry which is preliminary data.</text>
</comment>
<evidence type="ECO:0000256" key="5">
    <source>
        <dbReference type="ARBA" id="ARBA00023033"/>
    </source>
</evidence>
<evidence type="ECO:0000256" key="2">
    <source>
        <dbReference type="ARBA" id="ARBA00022630"/>
    </source>
</evidence>
<dbReference type="AlphaFoldDB" id="A0A4R8T0E0"/>
<name>A0A4R8T0E0_9MYCO</name>
<feature type="domain" description="FAD-binding" evidence="6">
    <location>
        <begin position="21"/>
        <end position="363"/>
    </location>
</feature>